<comment type="caution">
    <text evidence="2">The sequence shown here is derived from an EMBL/GenBank/DDBJ whole genome shotgun (WGS) entry which is preliminary data.</text>
</comment>
<proteinExistence type="predicted"/>
<dbReference type="Proteomes" id="UP001341840">
    <property type="component" value="Unassembled WGS sequence"/>
</dbReference>
<sequence length="104" mass="11551">MEIEHASAPQPPIHERPILMMPTPRITQPIQRPFRVKQRIFRSPTPLQGVSSPAETPPRQPSQHNVGSTSDGLSSETIAAVAETTLSRIIKQLTKPTFNPPRKN</sequence>
<dbReference type="EMBL" id="JASCZI010211533">
    <property type="protein sequence ID" value="MED6193954.1"/>
    <property type="molecule type" value="Genomic_DNA"/>
</dbReference>
<gene>
    <name evidence="2" type="ORF">PIB30_023970</name>
</gene>
<protein>
    <submittedName>
        <fullName evidence="2">Uncharacterized protein</fullName>
    </submittedName>
</protein>
<feature type="compositionally biased region" description="Polar residues" evidence="1">
    <location>
        <begin position="45"/>
        <end position="54"/>
    </location>
</feature>
<name>A0ABU6X756_9FABA</name>
<reference evidence="2 3" key="1">
    <citation type="journal article" date="2023" name="Plants (Basel)">
        <title>Bridging the Gap: Combining Genomics and Transcriptomics Approaches to Understand Stylosanthes scabra, an Orphan Legume from the Brazilian Caatinga.</title>
        <authorList>
            <person name="Ferreira-Neto J.R.C."/>
            <person name="da Silva M.D."/>
            <person name="Binneck E."/>
            <person name="de Melo N.F."/>
            <person name="da Silva R.H."/>
            <person name="de Melo A.L.T.M."/>
            <person name="Pandolfi V."/>
            <person name="Bustamante F.O."/>
            <person name="Brasileiro-Vidal A.C."/>
            <person name="Benko-Iseppon A.M."/>
        </authorList>
    </citation>
    <scope>NUCLEOTIDE SEQUENCE [LARGE SCALE GENOMIC DNA]</scope>
    <source>
        <tissue evidence="2">Leaves</tissue>
    </source>
</reference>
<organism evidence="2 3">
    <name type="scientific">Stylosanthes scabra</name>
    <dbReference type="NCBI Taxonomy" id="79078"/>
    <lineage>
        <taxon>Eukaryota</taxon>
        <taxon>Viridiplantae</taxon>
        <taxon>Streptophyta</taxon>
        <taxon>Embryophyta</taxon>
        <taxon>Tracheophyta</taxon>
        <taxon>Spermatophyta</taxon>
        <taxon>Magnoliopsida</taxon>
        <taxon>eudicotyledons</taxon>
        <taxon>Gunneridae</taxon>
        <taxon>Pentapetalae</taxon>
        <taxon>rosids</taxon>
        <taxon>fabids</taxon>
        <taxon>Fabales</taxon>
        <taxon>Fabaceae</taxon>
        <taxon>Papilionoideae</taxon>
        <taxon>50 kb inversion clade</taxon>
        <taxon>dalbergioids sensu lato</taxon>
        <taxon>Dalbergieae</taxon>
        <taxon>Pterocarpus clade</taxon>
        <taxon>Stylosanthes</taxon>
    </lineage>
</organism>
<keyword evidence="3" id="KW-1185">Reference proteome</keyword>
<feature type="region of interest" description="Disordered" evidence="1">
    <location>
        <begin position="1"/>
        <end position="76"/>
    </location>
</feature>
<accession>A0ABU6X756</accession>
<evidence type="ECO:0000313" key="2">
    <source>
        <dbReference type="EMBL" id="MED6193954.1"/>
    </source>
</evidence>
<feature type="compositionally biased region" description="Polar residues" evidence="1">
    <location>
        <begin position="61"/>
        <end position="76"/>
    </location>
</feature>
<evidence type="ECO:0000256" key="1">
    <source>
        <dbReference type="SAM" id="MobiDB-lite"/>
    </source>
</evidence>
<evidence type="ECO:0000313" key="3">
    <source>
        <dbReference type="Proteomes" id="UP001341840"/>
    </source>
</evidence>